<evidence type="ECO:0008006" key="3">
    <source>
        <dbReference type="Google" id="ProtNLM"/>
    </source>
</evidence>
<accession>A0A2N9P7R7</accession>
<gene>
    <name evidence="1" type="ORF">FLACOL_00374</name>
</gene>
<evidence type="ECO:0000313" key="1">
    <source>
        <dbReference type="EMBL" id="SPE76395.1"/>
    </source>
</evidence>
<protein>
    <recommendedName>
        <fullName evidence="3">Gliding motility lipoprotein GldB</fullName>
    </recommendedName>
</protein>
<dbReference type="NCBIfam" id="TIGR03514">
    <property type="entry name" value="GldB_lipo"/>
    <property type="match status" value="1"/>
</dbReference>
<dbReference type="InterPro" id="IPR019853">
    <property type="entry name" value="GldB-like"/>
</dbReference>
<dbReference type="AlphaFoldDB" id="A0A2N9P7R7"/>
<evidence type="ECO:0000313" key="2">
    <source>
        <dbReference type="Proteomes" id="UP000238180"/>
    </source>
</evidence>
<dbReference type="EMBL" id="OLKH01000055">
    <property type="protein sequence ID" value="SPE76395.1"/>
    <property type="molecule type" value="Genomic_DNA"/>
</dbReference>
<sequence>MYICKNNKITYKPFFGYLNRISRKMRKYIALAVLALSALSCKKNVKVQEQAEEMELNVVVDRYDKAFFEAKPSDLPILKEKYPFFFPPQVDERFLAEKMVHPQWRALYDEVEKRYDNFDVEKKNIETLFKYIKYYFPKTKIPKVYTVIQDMDPDYKVIYAPDKNVLIISLELYLGKSHRFYEYPEFLKKRFEAVQMMPDVVDAFALYKVKPPIDRDFLSQMIYEGKKLYLKDVLLPTTPDEDKIAYTTEELKWCEENDETIWRFMIEQKMLYDTNPMLVQKLIAPGPFSKFGLESDNQTPARIGAWIGWQIVRAYMEQNEVSLEKMLVVDAKELFKKSKYKPVKN</sequence>
<proteinExistence type="predicted"/>
<reference evidence="1 2" key="1">
    <citation type="submission" date="2018-02" db="EMBL/GenBank/DDBJ databases">
        <authorList>
            <person name="Cohen D.B."/>
            <person name="Kent A.D."/>
        </authorList>
    </citation>
    <scope>NUCLEOTIDE SEQUENCE [LARGE SCALE GENOMIC DNA]</scope>
    <source>
        <strain evidence="1">CIP109753</strain>
    </source>
</reference>
<name>A0A2N9P7R7_9FLAO</name>
<organism evidence="1 2">
    <name type="scientific">Flavobacterium columnare</name>
    <dbReference type="NCBI Taxonomy" id="996"/>
    <lineage>
        <taxon>Bacteria</taxon>
        <taxon>Pseudomonadati</taxon>
        <taxon>Bacteroidota</taxon>
        <taxon>Flavobacteriia</taxon>
        <taxon>Flavobacteriales</taxon>
        <taxon>Flavobacteriaceae</taxon>
        <taxon>Flavobacterium</taxon>
    </lineage>
</organism>
<dbReference type="Pfam" id="PF25594">
    <property type="entry name" value="GldB_lipo"/>
    <property type="match status" value="1"/>
</dbReference>
<dbReference type="Proteomes" id="UP000238180">
    <property type="component" value="Unassembled WGS sequence"/>
</dbReference>